<reference evidence="1" key="1">
    <citation type="submission" date="2022-01" db="EMBL/GenBank/DDBJ databases">
        <title>Antribacter sp. nov., isolated from Guizhou of China.</title>
        <authorList>
            <person name="Chengliang C."/>
            <person name="Ya Z."/>
        </authorList>
    </citation>
    <scope>NUCLEOTIDE SEQUENCE</scope>
    <source>
        <strain evidence="1">KLBMP 9083</strain>
    </source>
</reference>
<sequence>MADDLLASLALAARDRALGLGSEGAAAAAERARGHRGLMAMVTAAVVAGADDADPLLEAAAGGWLGELEALQEPTGLFSSGDNLASPPDSAFTVSDGVLALTLLRRRSLWPGVGERVEAVLRRALPALVTGGVHTPNHRWEIAGALAGLGTLVDAPEALERAREWLAEGIDVDADGIYSERSPIYAAYVSNPSLLTLAAALGRDDLTDVVHANLHAQLDLTTPDGVVETVHSRRQDQKDESFPLGPFLDQLARFAAGCARCRDATRRSASAEGTDPVHATARALLDDDVRAGFAAAGHAAGAGEPGPAEAGERWFAGSRLLRRWSGDTWATVYGGSDVPASGRIASGLACNPTFLRTGLGGVGVRSARLSRDFFGLGPFRPTSAERDGDRVVLREQVSASYYQPLEAARRLDDGAYALEFEGRFAASMAFSQRRRDVVRLETEIALDLADDGVVLAITTHGLAAPHALELALPWDCAVRGADDLGDGRFHLVTGAADVVGPDAMLHVEQPTGGDPAAPPVYRPGEAYEFLGGTDALAGPRLYLTWSSPGTTTVRIRRA</sequence>
<dbReference type="EMBL" id="JAKGSG010000042">
    <property type="protein sequence ID" value="MCF4122451.1"/>
    <property type="molecule type" value="Genomic_DNA"/>
</dbReference>
<dbReference type="Proteomes" id="UP001165405">
    <property type="component" value="Unassembled WGS sequence"/>
</dbReference>
<keyword evidence="2" id="KW-1185">Reference proteome</keyword>
<evidence type="ECO:0008006" key="3">
    <source>
        <dbReference type="Google" id="ProtNLM"/>
    </source>
</evidence>
<dbReference type="InterPro" id="IPR008929">
    <property type="entry name" value="Chondroitin_lyas"/>
</dbReference>
<comment type="caution">
    <text evidence="1">The sequence shown here is derived from an EMBL/GenBank/DDBJ whole genome shotgun (WGS) entry which is preliminary data.</text>
</comment>
<protein>
    <recommendedName>
        <fullName evidence="3">Heparinase</fullName>
    </recommendedName>
</protein>
<dbReference type="Gene3D" id="1.50.10.100">
    <property type="entry name" value="Chondroitin AC/alginate lyase"/>
    <property type="match status" value="1"/>
</dbReference>
<proteinExistence type="predicted"/>
<evidence type="ECO:0000313" key="2">
    <source>
        <dbReference type="Proteomes" id="UP001165405"/>
    </source>
</evidence>
<accession>A0AA41QGY5</accession>
<dbReference type="SUPFAM" id="SSF48230">
    <property type="entry name" value="Chondroitin AC/alginate lyase"/>
    <property type="match status" value="1"/>
</dbReference>
<evidence type="ECO:0000313" key="1">
    <source>
        <dbReference type="EMBL" id="MCF4122451.1"/>
    </source>
</evidence>
<dbReference type="AlphaFoldDB" id="A0AA41QGY5"/>
<name>A0AA41QGY5_9MICO</name>
<dbReference type="RefSeq" id="WP_236090244.1">
    <property type="nucleotide sequence ID" value="NZ_JAKGSG010000042.1"/>
</dbReference>
<gene>
    <name evidence="1" type="ORF">L1785_15845</name>
</gene>
<organism evidence="1 2">
    <name type="scientific">Antribacter soli</name>
    <dbReference type="NCBI Taxonomy" id="2910976"/>
    <lineage>
        <taxon>Bacteria</taxon>
        <taxon>Bacillati</taxon>
        <taxon>Actinomycetota</taxon>
        <taxon>Actinomycetes</taxon>
        <taxon>Micrococcales</taxon>
        <taxon>Promicromonosporaceae</taxon>
        <taxon>Antribacter</taxon>
    </lineage>
</organism>